<organism evidence="1 2">
    <name type="scientific">Kitasatospora cystarginea</name>
    <dbReference type="NCBI Taxonomy" id="58350"/>
    <lineage>
        <taxon>Bacteria</taxon>
        <taxon>Bacillati</taxon>
        <taxon>Actinomycetota</taxon>
        <taxon>Actinomycetes</taxon>
        <taxon>Kitasatosporales</taxon>
        <taxon>Streptomycetaceae</taxon>
        <taxon>Kitasatospora</taxon>
    </lineage>
</organism>
<keyword evidence="2" id="KW-1185">Reference proteome</keyword>
<evidence type="ECO:0000313" key="2">
    <source>
        <dbReference type="Proteomes" id="UP001500305"/>
    </source>
</evidence>
<reference evidence="2" key="1">
    <citation type="journal article" date="2019" name="Int. J. Syst. Evol. Microbiol.">
        <title>The Global Catalogue of Microorganisms (GCM) 10K type strain sequencing project: providing services to taxonomists for standard genome sequencing and annotation.</title>
        <authorList>
            <consortium name="The Broad Institute Genomics Platform"/>
            <consortium name="The Broad Institute Genome Sequencing Center for Infectious Disease"/>
            <person name="Wu L."/>
            <person name="Ma J."/>
        </authorList>
    </citation>
    <scope>NUCLEOTIDE SEQUENCE [LARGE SCALE GENOMIC DNA]</scope>
    <source>
        <strain evidence="2">JCM 7356</strain>
    </source>
</reference>
<gene>
    <name evidence="1" type="ORF">GCM10010430_29400</name>
</gene>
<dbReference type="EMBL" id="BAAATR010000011">
    <property type="protein sequence ID" value="GAA2245628.1"/>
    <property type="molecule type" value="Genomic_DNA"/>
</dbReference>
<dbReference type="Proteomes" id="UP001500305">
    <property type="component" value="Unassembled WGS sequence"/>
</dbReference>
<protein>
    <submittedName>
        <fullName evidence="1">Uncharacterized protein</fullName>
    </submittedName>
</protein>
<comment type="caution">
    <text evidence="1">The sequence shown here is derived from an EMBL/GenBank/DDBJ whole genome shotgun (WGS) entry which is preliminary data.</text>
</comment>
<proteinExistence type="predicted"/>
<sequence length="92" mass="9634">MPKPAPAAATTSAAAPAMVAILRARPALPEAARRRSRLRAWPPARLCPSPEGAVTTVSKSLLMAYLASGSCTNAWETRHPARDNGKRAGCAQ</sequence>
<accession>A0ABP5QZ12</accession>
<evidence type="ECO:0000313" key="1">
    <source>
        <dbReference type="EMBL" id="GAA2245628.1"/>
    </source>
</evidence>
<name>A0ABP5QZ12_9ACTN</name>